<evidence type="ECO:0000256" key="4">
    <source>
        <dbReference type="ARBA" id="ARBA00022561"/>
    </source>
</evidence>
<dbReference type="EMBL" id="KP329563">
    <property type="protein sequence ID" value="ALE30377.1"/>
    <property type="molecule type" value="Genomic_DNA"/>
</dbReference>
<reference evidence="13 14" key="1">
    <citation type="journal article" date="2015" name="Arch. Virol.">
        <title>Taxonomy proposal for Old World monkey adenoviruses: characterisation of several non-human, non-ape primate adenovirus lineages.</title>
        <authorList>
            <person name="Panto L."/>
            <person name="Podgorski I.I."/>
            <person name="Janoska M."/>
            <person name="Marko O."/>
            <person name="Harrach B."/>
        </authorList>
    </citation>
    <scope>NUCLEOTIDE SEQUENCE [LARGE SCALE GENOMIC DNA]</scope>
    <source>
        <strain evidence="13">P-9</strain>
    </source>
</reference>
<keyword evidence="7" id="KW-1161">Viral attachment to host cell</keyword>
<dbReference type="Gene3D" id="6.20.10.20">
    <property type="match status" value="1"/>
</dbReference>
<evidence type="ECO:0000256" key="11">
    <source>
        <dbReference type="ARBA" id="ARBA00023296"/>
    </source>
</evidence>
<keyword evidence="14" id="KW-1185">Reference proteome</keyword>
<evidence type="ECO:0000256" key="1">
    <source>
        <dbReference type="ARBA" id="ARBA00004147"/>
    </source>
</evidence>
<dbReference type="OrthoDB" id="14820at10239"/>
<evidence type="ECO:0000256" key="8">
    <source>
        <dbReference type="ARBA" id="ARBA00022844"/>
    </source>
</evidence>
<evidence type="ECO:0000256" key="7">
    <source>
        <dbReference type="ARBA" id="ARBA00022804"/>
    </source>
</evidence>
<name>A0A0M4MTX1_9ADEN</name>
<accession>A0A0M4MTX1</accession>
<dbReference type="Gene3D" id="2.10.25.20">
    <property type="entry name" value="reovirus attachment protein sigma1, domain 1"/>
    <property type="match status" value="1"/>
</dbReference>
<keyword evidence="10" id="KW-1233">Viral attachment to host adhesion receptor</keyword>
<dbReference type="PRINTS" id="PR00307">
    <property type="entry name" value="ADENOVSFIBRE"/>
</dbReference>
<protein>
    <submittedName>
        <fullName evidence="13">Fiber</fullName>
    </submittedName>
</protein>
<evidence type="ECO:0000259" key="12">
    <source>
        <dbReference type="Pfam" id="PF00541"/>
    </source>
</evidence>
<dbReference type="SUPFAM" id="SSF51225">
    <property type="entry name" value="Fibre shaft of virus attachment proteins"/>
    <property type="match status" value="1"/>
</dbReference>
<feature type="domain" description="Adenoviral fibre protein knob" evidence="12">
    <location>
        <begin position="131"/>
        <end position="313"/>
    </location>
</feature>
<keyword evidence="6" id="KW-0945">Host-virus interaction</keyword>
<evidence type="ECO:0000256" key="6">
    <source>
        <dbReference type="ARBA" id="ARBA00022581"/>
    </source>
</evidence>
<dbReference type="InterPro" id="IPR000931">
    <property type="entry name" value="Adeno_fibre"/>
</dbReference>
<evidence type="ECO:0000313" key="13">
    <source>
        <dbReference type="EMBL" id="ALE30377.1"/>
    </source>
</evidence>
<dbReference type="GO" id="GO:0046718">
    <property type="term" value="P:symbiont entry into host cell"/>
    <property type="evidence" value="ECO:0007669"/>
    <property type="project" value="UniProtKB-KW"/>
</dbReference>
<dbReference type="InterPro" id="IPR008982">
    <property type="entry name" value="Adenovirus_pIV-like_att"/>
</dbReference>
<dbReference type="InterPro" id="IPR009013">
    <property type="entry name" value="Attachment_protein_shaft_sf"/>
</dbReference>
<keyword evidence="11" id="KW-1160">Virus entry into host cell</keyword>
<dbReference type="KEGG" id="vg:26100550"/>
<evidence type="ECO:0000256" key="9">
    <source>
        <dbReference type="ARBA" id="ARBA00022921"/>
    </source>
</evidence>
<sequence>MKRARAVTEDFNPVYPYDTPTGGNVAPFVTPPFVSPDGLQESPPGTLSLNIKSPLTITNHQLDIKLGSGLSVSSKGELEASSTTTVTAPLTNTNNIIGLSYSDGLTLEQNFLKVNLGSGLTFDNQSITLNPPTLWTGPAAEPNATVLPPGSADIPDYNACITLSLTKIGPLVNGLISLIGISAPLTPIAADVNSVKVSLLFNDNGQLIGPDFETDTFGFKVGNTIDTTSTASRVPFMPNVTTYPHNSTGQAGAGHYIIVPGMVNADSSKPCNLIVGLNTAGSSGFSITLEWTGLANYNLSLGTSTFFFSYLSQDQN</sequence>
<evidence type="ECO:0000256" key="10">
    <source>
        <dbReference type="ARBA" id="ARBA00023165"/>
    </source>
</evidence>
<evidence type="ECO:0000256" key="3">
    <source>
        <dbReference type="ARBA" id="ARBA00006685"/>
    </source>
</evidence>
<keyword evidence="9" id="KW-0426">Late protein</keyword>
<dbReference type="GO" id="GO:0019028">
    <property type="term" value="C:viral capsid"/>
    <property type="evidence" value="ECO:0007669"/>
    <property type="project" value="UniProtKB-KW"/>
</dbReference>
<proteinExistence type="inferred from homology"/>
<dbReference type="GO" id="GO:0042025">
    <property type="term" value="C:host cell nucleus"/>
    <property type="evidence" value="ECO:0007669"/>
    <property type="project" value="UniProtKB-SubCell"/>
</dbReference>
<evidence type="ECO:0000256" key="5">
    <source>
        <dbReference type="ARBA" id="ARBA00022562"/>
    </source>
</evidence>
<evidence type="ECO:0000256" key="2">
    <source>
        <dbReference type="ARBA" id="ARBA00004328"/>
    </source>
</evidence>
<dbReference type="Proteomes" id="UP000099964">
    <property type="component" value="Segment"/>
</dbReference>
<dbReference type="Pfam" id="PF00541">
    <property type="entry name" value="Adeno_knob"/>
    <property type="match status" value="1"/>
</dbReference>
<comment type="similarity">
    <text evidence="3">Belongs to the adenoviridae fiber family.</text>
</comment>
<dbReference type="InterPro" id="IPR000978">
    <property type="entry name" value="Adeno_fibre_knob"/>
</dbReference>
<evidence type="ECO:0000313" key="14">
    <source>
        <dbReference type="Proteomes" id="UP000099964"/>
    </source>
</evidence>
<dbReference type="InterPro" id="IPR000939">
    <property type="entry name" value="Adenobir_fibre_prot_rpt/shaft"/>
</dbReference>
<dbReference type="Pfam" id="PF00608">
    <property type="entry name" value="Adeno_shaft"/>
    <property type="match status" value="2"/>
</dbReference>
<dbReference type="RefSeq" id="YP_009174032.1">
    <property type="nucleotide sequence ID" value="NC_028103.1"/>
</dbReference>
<dbReference type="GeneID" id="26100550"/>
<keyword evidence="8" id="KW-0946">Virion</keyword>
<dbReference type="Gene3D" id="2.60.90.10">
    <property type="entry name" value="Adenovirus pIV-related, attachment domain"/>
    <property type="match status" value="1"/>
</dbReference>
<comment type="subcellular location">
    <subcellularLocation>
        <location evidence="1">Host nucleus</location>
    </subcellularLocation>
    <subcellularLocation>
        <location evidence="2">Virion</location>
    </subcellularLocation>
</comment>
<keyword evidence="4" id="KW-0167">Capsid protein</keyword>
<dbReference type="SUPFAM" id="SSF49835">
    <property type="entry name" value="Virus attachment protein globular domain"/>
    <property type="match status" value="1"/>
</dbReference>
<keyword evidence="5" id="KW-1048">Host nucleus</keyword>
<dbReference type="GO" id="GO:0007155">
    <property type="term" value="P:cell adhesion"/>
    <property type="evidence" value="ECO:0007669"/>
    <property type="project" value="InterPro"/>
</dbReference>
<dbReference type="GO" id="GO:0098671">
    <property type="term" value="P:adhesion receptor-mediated virion attachment to host cell"/>
    <property type="evidence" value="ECO:0007669"/>
    <property type="project" value="UniProtKB-KW"/>
</dbReference>
<organism evidence="13 14">
    <name type="scientific">Simian adenovirus 13</name>
    <dbReference type="NCBI Taxonomy" id="38432"/>
    <lineage>
        <taxon>Viruses</taxon>
        <taxon>Varidnaviria</taxon>
        <taxon>Bamfordvirae</taxon>
        <taxon>Preplasmiviricota</taxon>
        <taxon>Polisuviricotina</taxon>
        <taxon>Pharingeaviricetes</taxon>
        <taxon>Rowavirales</taxon>
        <taxon>Adenoviridae</taxon>
        <taxon>Mastadenovirus</taxon>
        <taxon>Mastadenovirus macacae</taxon>
        <taxon>Simian mastadenovirus D</taxon>
    </lineage>
</organism>